<accession>A0A919NQY4</accession>
<gene>
    <name evidence="1" type="ORF">Ate02nite_51660</name>
</gene>
<protein>
    <submittedName>
        <fullName evidence="1">Uncharacterized protein</fullName>
    </submittedName>
</protein>
<dbReference type="AlphaFoldDB" id="A0A919NQY4"/>
<evidence type="ECO:0000313" key="2">
    <source>
        <dbReference type="Proteomes" id="UP000623608"/>
    </source>
</evidence>
<comment type="caution">
    <text evidence="1">The sequence shown here is derived from an EMBL/GenBank/DDBJ whole genome shotgun (WGS) entry which is preliminary data.</text>
</comment>
<dbReference type="RefSeq" id="WP_203809925.1">
    <property type="nucleotide sequence ID" value="NZ_BOMY01000034.1"/>
</dbReference>
<evidence type="ECO:0000313" key="1">
    <source>
        <dbReference type="EMBL" id="GIF22436.1"/>
    </source>
</evidence>
<keyword evidence="2" id="KW-1185">Reference proteome</keyword>
<name>A0A919NQY4_9ACTN</name>
<dbReference type="Proteomes" id="UP000623608">
    <property type="component" value="Unassembled WGS sequence"/>
</dbReference>
<dbReference type="EMBL" id="BOMY01000034">
    <property type="protein sequence ID" value="GIF22436.1"/>
    <property type="molecule type" value="Genomic_DNA"/>
</dbReference>
<organism evidence="1 2">
    <name type="scientific">Paractinoplanes tereljensis</name>
    <dbReference type="NCBI Taxonomy" id="571912"/>
    <lineage>
        <taxon>Bacteria</taxon>
        <taxon>Bacillati</taxon>
        <taxon>Actinomycetota</taxon>
        <taxon>Actinomycetes</taxon>
        <taxon>Micromonosporales</taxon>
        <taxon>Micromonosporaceae</taxon>
        <taxon>Paractinoplanes</taxon>
    </lineage>
</organism>
<proteinExistence type="predicted"/>
<reference evidence="1" key="1">
    <citation type="submission" date="2021-01" db="EMBL/GenBank/DDBJ databases">
        <title>Whole genome shotgun sequence of Actinoplanes tereljensis NBRC 105297.</title>
        <authorList>
            <person name="Komaki H."/>
            <person name="Tamura T."/>
        </authorList>
    </citation>
    <scope>NUCLEOTIDE SEQUENCE</scope>
    <source>
        <strain evidence="1">NBRC 105297</strain>
    </source>
</reference>
<sequence length="107" mass="11230">MTDAEARVKQVRLLAEMARQMVAAGAGADEIARELLRHTDSPIQAIKSLADGTGMGLGDAKWVVHRNLDARVRAAAEELWQGLVDGFALLTGAGEQGCSDQPGCGDA</sequence>